<name>A0ABQ3NIY8_STRVG</name>
<gene>
    <name evidence="1" type="ORF">Scinn_21990</name>
</gene>
<evidence type="ECO:0000313" key="1">
    <source>
        <dbReference type="EMBL" id="GHI12736.1"/>
    </source>
</evidence>
<comment type="caution">
    <text evidence="1">The sequence shown here is derived from an EMBL/GenBank/DDBJ whole genome shotgun (WGS) entry which is preliminary data.</text>
</comment>
<protein>
    <submittedName>
        <fullName evidence="1">Uncharacterized protein</fullName>
    </submittedName>
</protein>
<organism evidence="1 2">
    <name type="scientific">Streptomyces virginiae</name>
    <name type="common">Streptomyces cinnamonensis</name>
    <dbReference type="NCBI Taxonomy" id="1961"/>
    <lineage>
        <taxon>Bacteria</taxon>
        <taxon>Bacillati</taxon>
        <taxon>Actinomycetota</taxon>
        <taxon>Actinomycetes</taxon>
        <taxon>Kitasatosporales</taxon>
        <taxon>Streptomycetaceae</taxon>
        <taxon>Streptomyces</taxon>
    </lineage>
</organism>
<dbReference type="Proteomes" id="UP000660554">
    <property type="component" value="Unassembled WGS sequence"/>
</dbReference>
<keyword evidence="2" id="KW-1185">Reference proteome</keyword>
<accession>A0ABQ3NIY8</accession>
<dbReference type="EMBL" id="BNDV01000008">
    <property type="protein sequence ID" value="GHI12736.1"/>
    <property type="molecule type" value="Genomic_DNA"/>
</dbReference>
<evidence type="ECO:0000313" key="2">
    <source>
        <dbReference type="Proteomes" id="UP000660554"/>
    </source>
</evidence>
<proteinExistence type="predicted"/>
<sequence length="61" mass="6356">MLATVVALARRADGRDRVCVGADMAASVGVWTGLARCLRIYGSGTAVPIRGTPHFTLSLTP</sequence>
<reference evidence="2" key="1">
    <citation type="submission" date="2020-09" db="EMBL/GenBank/DDBJ databases">
        <title>Whole genome shotgun sequence of Streptomyces cinnamonensis NBRC 15873.</title>
        <authorList>
            <person name="Komaki H."/>
            <person name="Tamura T."/>
        </authorList>
    </citation>
    <scope>NUCLEOTIDE SEQUENCE [LARGE SCALE GENOMIC DNA]</scope>
    <source>
        <strain evidence="2">NBRC 15873</strain>
    </source>
</reference>